<dbReference type="SUPFAM" id="SSF53098">
    <property type="entry name" value="Ribonuclease H-like"/>
    <property type="match status" value="1"/>
</dbReference>
<dbReference type="InterPro" id="IPR052144">
    <property type="entry name" value="piRNA_biogenesis_EXD1"/>
</dbReference>
<dbReference type="EMBL" id="JARBDR010000657">
    <property type="protein sequence ID" value="KAJ8308343.1"/>
    <property type="molecule type" value="Genomic_DNA"/>
</dbReference>
<feature type="domain" description="3'-5' exonuclease" evidence="1">
    <location>
        <begin position="15"/>
        <end position="217"/>
    </location>
</feature>
<comment type="caution">
    <text evidence="2">The sequence shown here is derived from an EMBL/GenBank/DDBJ whole genome shotgun (WGS) entry which is preliminary data.</text>
</comment>
<dbReference type="Proteomes" id="UP001217089">
    <property type="component" value="Unassembled WGS sequence"/>
</dbReference>
<dbReference type="InterPro" id="IPR002562">
    <property type="entry name" value="3'-5'_exonuclease_dom"/>
</dbReference>
<dbReference type="PANTHER" id="PTHR46628">
    <property type="entry name" value="PIRNA BIOGENESIS PROTEIN EXD1"/>
    <property type="match status" value="1"/>
</dbReference>
<dbReference type="PANTHER" id="PTHR46628:SF1">
    <property type="entry name" value="PIRNA BIOGENESIS PROTEIN EXD1"/>
    <property type="match status" value="1"/>
</dbReference>
<organism evidence="2 3">
    <name type="scientific">Tegillarca granosa</name>
    <name type="common">Malaysian cockle</name>
    <name type="synonym">Anadara granosa</name>
    <dbReference type="NCBI Taxonomy" id="220873"/>
    <lineage>
        <taxon>Eukaryota</taxon>
        <taxon>Metazoa</taxon>
        <taxon>Spiralia</taxon>
        <taxon>Lophotrochozoa</taxon>
        <taxon>Mollusca</taxon>
        <taxon>Bivalvia</taxon>
        <taxon>Autobranchia</taxon>
        <taxon>Pteriomorphia</taxon>
        <taxon>Arcoida</taxon>
        <taxon>Arcoidea</taxon>
        <taxon>Arcidae</taxon>
        <taxon>Tegillarca</taxon>
    </lineage>
</organism>
<dbReference type="Gene3D" id="3.30.420.10">
    <property type="entry name" value="Ribonuclease H-like superfamily/Ribonuclease H"/>
    <property type="match status" value="1"/>
</dbReference>
<name>A0ABQ9ET12_TEGGR</name>
<sequence length="392" mass="45429">MYGLNMTEKEKCNFKIIDSTDELKKSVSEIQAYSKDSKHLAVDCEGINLSRTGKLTILTIATKDKVYIFDVLKLGRSGFDEGLRDILEDKSIEKLLVRLNDADSLWHQFSVELNGVLDLQLLEVLHRRRIKSSIWDIMPEIIKRNQKVDHVEHIAGYQRCLELYVGESSALRDKKKGKFELDKDGLVWNRRPLSDTLAKYCCADVTGLFQLYDALMQNEDIIPRLRVASERYANRYRSMTDRNYDKYECNAYLPLEIIPEKGRLDFPSASTPCSKCNRKFPHDEFLPAHLSRGIQKCCVCRRKEIDISRNYRRVSDWGTESNNLPCGFDIGQRLEELFQFSPNEFCEIEFGDLFLLFESLCFSPPFILSAHLSLSSCPFTDLVREDVPQRQM</sequence>
<reference evidence="2 3" key="1">
    <citation type="submission" date="2022-12" db="EMBL/GenBank/DDBJ databases">
        <title>Chromosome-level genome of Tegillarca granosa.</title>
        <authorList>
            <person name="Kim J."/>
        </authorList>
    </citation>
    <scope>NUCLEOTIDE SEQUENCE [LARGE SCALE GENOMIC DNA]</scope>
    <source>
        <strain evidence="2">Teg-2019</strain>
        <tissue evidence="2">Adductor muscle</tissue>
    </source>
</reference>
<evidence type="ECO:0000259" key="1">
    <source>
        <dbReference type="Pfam" id="PF01612"/>
    </source>
</evidence>
<gene>
    <name evidence="2" type="ORF">KUTeg_013217</name>
</gene>
<accession>A0ABQ9ET12</accession>
<proteinExistence type="predicted"/>
<protein>
    <recommendedName>
        <fullName evidence="1">3'-5' exonuclease domain-containing protein</fullName>
    </recommendedName>
</protein>
<dbReference type="Pfam" id="PF01612">
    <property type="entry name" value="DNA_pol_A_exo1"/>
    <property type="match status" value="1"/>
</dbReference>
<evidence type="ECO:0000313" key="3">
    <source>
        <dbReference type="Proteomes" id="UP001217089"/>
    </source>
</evidence>
<evidence type="ECO:0000313" key="2">
    <source>
        <dbReference type="EMBL" id="KAJ8308343.1"/>
    </source>
</evidence>
<dbReference type="InterPro" id="IPR036397">
    <property type="entry name" value="RNaseH_sf"/>
</dbReference>
<keyword evidence="3" id="KW-1185">Reference proteome</keyword>
<dbReference type="InterPro" id="IPR012337">
    <property type="entry name" value="RNaseH-like_sf"/>
</dbReference>